<dbReference type="Proteomes" id="UP000027616">
    <property type="component" value="Chromosome I"/>
</dbReference>
<dbReference type="PATRIC" id="fig|1433126.3.peg.1728"/>
<evidence type="ECO:0008006" key="3">
    <source>
        <dbReference type="Google" id="ProtNLM"/>
    </source>
</evidence>
<dbReference type="Gene3D" id="3.60.21.10">
    <property type="match status" value="1"/>
</dbReference>
<evidence type="ECO:0000313" key="2">
    <source>
        <dbReference type="Proteomes" id="UP000027616"/>
    </source>
</evidence>
<organism evidence="1 2">
    <name type="scientific">Mucinivorans hirudinis</name>
    <dbReference type="NCBI Taxonomy" id="1433126"/>
    <lineage>
        <taxon>Bacteria</taxon>
        <taxon>Pseudomonadati</taxon>
        <taxon>Bacteroidota</taxon>
        <taxon>Bacteroidia</taxon>
        <taxon>Bacteroidales</taxon>
        <taxon>Rikenellaceae</taxon>
        <taxon>Mucinivorans</taxon>
    </lineage>
</organism>
<dbReference type="STRING" id="1433126.BN938_1752"/>
<dbReference type="InterPro" id="IPR050535">
    <property type="entry name" value="DNA_Repair-Maintenance_Comp"/>
</dbReference>
<keyword evidence="2" id="KW-1185">Reference proteome</keyword>
<dbReference type="InterPro" id="IPR029052">
    <property type="entry name" value="Metallo-depent_PP-like"/>
</dbReference>
<sequence>MNVSQIAICGDLFLSRPSQTLDILLAVHDCLLSAAEQGINVSIANGNHDKVSLEANRGYCHIYNQHPNVLVADDYVTLPIGDGRYALLHMIAYFPEDGSFCDKLSDLKRNALDGSKKNYLYIHEGINGALSQPSDKELPANIFEEFERVFVAHYHNRCVIPKTRIEYIGSARQHNFGEDEEKGYTVLYNDGSHEFVQNRANVRYKVIDVDGDKVDIRLTDLLDEMKEGGRYRTKVRVHTTPEKSASINKSILLEAGASKVEIITEAVEQIEVASSSLFEKFDTGKIRETYEEFCQEKQIDDVELGLSYLSKL</sequence>
<reference evidence="1 2" key="1">
    <citation type="journal article" date="2015" name="Genome Announc.">
        <title>Complete Genome Sequence of the Novel Leech Symbiont Mucinivorans hirudinis M3T.</title>
        <authorList>
            <person name="Nelson M.C."/>
            <person name="Bomar L."/>
            <person name="Graf J."/>
        </authorList>
    </citation>
    <scope>NUCLEOTIDE SEQUENCE [LARGE SCALE GENOMIC DNA]</scope>
    <source>
        <strain evidence="2">M3</strain>
    </source>
</reference>
<dbReference type="KEGG" id="rbc:BN938_1752"/>
<dbReference type="AlphaFoldDB" id="A0A060R8N2"/>
<name>A0A060R8N2_9BACT</name>
<proteinExistence type="predicted"/>
<dbReference type="HOGENOM" id="CLU_890858_0_0_10"/>
<dbReference type="SUPFAM" id="SSF56300">
    <property type="entry name" value="Metallo-dependent phosphatases"/>
    <property type="match status" value="1"/>
</dbReference>
<gene>
    <name evidence="1" type="ORF">BN938_1752</name>
</gene>
<evidence type="ECO:0000313" key="1">
    <source>
        <dbReference type="EMBL" id="CDN31832.1"/>
    </source>
</evidence>
<protein>
    <recommendedName>
        <fullName evidence="3">Calcineurin-like phosphoesterase domain-containing protein</fullName>
    </recommendedName>
</protein>
<dbReference type="EMBL" id="HG934468">
    <property type="protein sequence ID" value="CDN31832.1"/>
    <property type="molecule type" value="Genomic_DNA"/>
</dbReference>
<dbReference type="PANTHER" id="PTHR30337">
    <property type="entry name" value="COMPONENT OF ATP-DEPENDENT DSDNA EXONUCLEASE"/>
    <property type="match status" value="1"/>
</dbReference>
<accession>A0A060R8N2</accession>
<dbReference type="eggNOG" id="ENOG502ZAJY">
    <property type="taxonomic scope" value="Bacteria"/>
</dbReference>